<dbReference type="Gene3D" id="3.40.50.280">
    <property type="entry name" value="Cobalamin-binding domain"/>
    <property type="match status" value="1"/>
</dbReference>
<evidence type="ECO:0000313" key="4">
    <source>
        <dbReference type="Proteomes" id="UP001058533"/>
    </source>
</evidence>
<proteinExistence type="predicted"/>
<accession>A0ABY5LAL1</accession>
<protein>
    <submittedName>
        <fullName evidence="3">Cobalamin B12-binding domain-containing protein</fullName>
    </submittedName>
</protein>
<sequence>MASTYPSGQALPAMGARERNVPRSSHPMRRSPQFQRADPVALSTLIECEVIPRLMGARHRSGGQAVPVEMPVISPAEVEAFTPLTLQVEADELLALVETMLARGVTAEALLLDLLAPAARTLGEYWKDDRCDFVDVTMGLWRLQEVVHELAARVPFAEGRANDVRRALFAVVPGDQHSFGPLVIEQVFSRAGWDTDRLGESTAALLCERLSGGWFDIAGLTGGSECHIGALPSVILAMRSVSRNPHLRVLVGGPAFLENPALVDDVGADGTAPDARAALALADAMVQAVAFQTGG</sequence>
<organism evidence="3 4">
    <name type="scientific">Sphingomonas qomolangmaensis</name>
    <dbReference type="NCBI Taxonomy" id="2918765"/>
    <lineage>
        <taxon>Bacteria</taxon>
        <taxon>Pseudomonadati</taxon>
        <taxon>Pseudomonadota</taxon>
        <taxon>Alphaproteobacteria</taxon>
        <taxon>Sphingomonadales</taxon>
        <taxon>Sphingomonadaceae</taxon>
        <taxon>Sphingomonas</taxon>
    </lineage>
</organism>
<dbReference type="RefSeq" id="WP_256506922.1">
    <property type="nucleotide sequence ID" value="NZ_CP101740.1"/>
</dbReference>
<evidence type="ECO:0000259" key="2">
    <source>
        <dbReference type="PROSITE" id="PS51332"/>
    </source>
</evidence>
<evidence type="ECO:0000256" key="1">
    <source>
        <dbReference type="SAM" id="MobiDB-lite"/>
    </source>
</evidence>
<name>A0ABY5LAL1_9SPHN</name>
<feature type="domain" description="B12-binding" evidence="2">
    <location>
        <begin position="164"/>
        <end position="292"/>
    </location>
</feature>
<dbReference type="InterPro" id="IPR006158">
    <property type="entry name" value="Cobalamin-bd"/>
</dbReference>
<keyword evidence="4" id="KW-1185">Reference proteome</keyword>
<feature type="region of interest" description="Disordered" evidence="1">
    <location>
        <begin position="1"/>
        <end position="36"/>
    </location>
</feature>
<dbReference type="InterPro" id="IPR036724">
    <property type="entry name" value="Cobalamin-bd_sf"/>
</dbReference>
<dbReference type="SUPFAM" id="SSF52242">
    <property type="entry name" value="Cobalamin (vitamin B12)-binding domain"/>
    <property type="match status" value="1"/>
</dbReference>
<dbReference type="PROSITE" id="PS51332">
    <property type="entry name" value="B12_BINDING"/>
    <property type="match status" value="1"/>
</dbReference>
<evidence type="ECO:0000313" key="3">
    <source>
        <dbReference type="EMBL" id="UUL83078.1"/>
    </source>
</evidence>
<dbReference type="CDD" id="cd02065">
    <property type="entry name" value="B12-binding_like"/>
    <property type="match status" value="1"/>
</dbReference>
<gene>
    <name evidence="3" type="ORF">NMP03_02245</name>
</gene>
<reference evidence="3" key="1">
    <citation type="submission" date="2022-07" db="EMBL/GenBank/DDBJ databases">
        <title>Sphingomonas sp. nov., a novel bacterium isolated from the north slope of the Mount Everest.</title>
        <authorList>
            <person name="Cui X."/>
            <person name="Liu Y."/>
        </authorList>
    </citation>
    <scope>NUCLEOTIDE SEQUENCE</scope>
    <source>
        <strain evidence="3">S5-59</strain>
    </source>
</reference>
<dbReference type="EMBL" id="CP101740">
    <property type="protein sequence ID" value="UUL83078.1"/>
    <property type="molecule type" value="Genomic_DNA"/>
</dbReference>
<dbReference type="Proteomes" id="UP001058533">
    <property type="component" value="Chromosome"/>
</dbReference>